<gene>
    <name evidence="2" type="ORF">BDQ12DRAFT_678076</name>
</gene>
<reference evidence="2 3" key="1">
    <citation type="journal article" date="2019" name="Nat. Ecol. Evol.">
        <title>Megaphylogeny resolves global patterns of mushroom evolution.</title>
        <authorList>
            <person name="Varga T."/>
            <person name="Krizsan K."/>
            <person name="Foldi C."/>
            <person name="Dima B."/>
            <person name="Sanchez-Garcia M."/>
            <person name="Sanchez-Ramirez S."/>
            <person name="Szollosi G.J."/>
            <person name="Szarkandi J.G."/>
            <person name="Papp V."/>
            <person name="Albert L."/>
            <person name="Andreopoulos W."/>
            <person name="Angelini C."/>
            <person name="Antonin V."/>
            <person name="Barry K.W."/>
            <person name="Bougher N.L."/>
            <person name="Buchanan P."/>
            <person name="Buyck B."/>
            <person name="Bense V."/>
            <person name="Catcheside P."/>
            <person name="Chovatia M."/>
            <person name="Cooper J."/>
            <person name="Damon W."/>
            <person name="Desjardin D."/>
            <person name="Finy P."/>
            <person name="Geml J."/>
            <person name="Haridas S."/>
            <person name="Hughes K."/>
            <person name="Justo A."/>
            <person name="Karasinski D."/>
            <person name="Kautmanova I."/>
            <person name="Kiss B."/>
            <person name="Kocsube S."/>
            <person name="Kotiranta H."/>
            <person name="LaButti K.M."/>
            <person name="Lechner B.E."/>
            <person name="Liimatainen K."/>
            <person name="Lipzen A."/>
            <person name="Lukacs Z."/>
            <person name="Mihaltcheva S."/>
            <person name="Morgado L.N."/>
            <person name="Niskanen T."/>
            <person name="Noordeloos M.E."/>
            <person name="Ohm R.A."/>
            <person name="Ortiz-Santana B."/>
            <person name="Ovrebo C."/>
            <person name="Racz N."/>
            <person name="Riley R."/>
            <person name="Savchenko A."/>
            <person name="Shiryaev A."/>
            <person name="Soop K."/>
            <person name="Spirin V."/>
            <person name="Szebenyi C."/>
            <person name="Tomsovsky M."/>
            <person name="Tulloss R.E."/>
            <person name="Uehling J."/>
            <person name="Grigoriev I.V."/>
            <person name="Vagvolgyi C."/>
            <person name="Papp T."/>
            <person name="Martin F.M."/>
            <person name="Miettinen O."/>
            <person name="Hibbett D.S."/>
            <person name="Nagy L.G."/>
        </authorList>
    </citation>
    <scope>NUCLEOTIDE SEQUENCE [LARGE SCALE GENOMIC DNA]</scope>
    <source>
        <strain evidence="2 3">CBS 166.37</strain>
    </source>
</reference>
<protein>
    <recommendedName>
        <fullName evidence="4">Secreted protein</fullName>
    </recommendedName>
</protein>
<evidence type="ECO:0000313" key="3">
    <source>
        <dbReference type="Proteomes" id="UP000308652"/>
    </source>
</evidence>
<evidence type="ECO:0000256" key="1">
    <source>
        <dbReference type="SAM" id="SignalP"/>
    </source>
</evidence>
<name>A0A5C3M7X9_9AGAR</name>
<feature type="signal peptide" evidence="1">
    <location>
        <begin position="1"/>
        <end position="17"/>
    </location>
</feature>
<dbReference type="EMBL" id="ML213594">
    <property type="protein sequence ID" value="TFK41489.1"/>
    <property type="molecule type" value="Genomic_DNA"/>
</dbReference>
<proteinExistence type="predicted"/>
<accession>A0A5C3M7X9</accession>
<dbReference type="AlphaFoldDB" id="A0A5C3M7X9"/>
<organism evidence="2 3">
    <name type="scientific">Crucibulum laeve</name>
    <dbReference type="NCBI Taxonomy" id="68775"/>
    <lineage>
        <taxon>Eukaryota</taxon>
        <taxon>Fungi</taxon>
        <taxon>Dikarya</taxon>
        <taxon>Basidiomycota</taxon>
        <taxon>Agaricomycotina</taxon>
        <taxon>Agaricomycetes</taxon>
        <taxon>Agaricomycetidae</taxon>
        <taxon>Agaricales</taxon>
        <taxon>Agaricineae</taxon>
        <taxon>Nidulariaceae</taxon>
        <taxon>Crucibulum</taxon>
    </lineage>
</organism>
<evidence type="ECO:0000313" key="2">
    <source>
        <dbReference type="EMBL" id="TFK41489.1"/>
    </source>
</evidence>
<sequence length="94" mass="10654">MTQISLFALCFHLPVQALTACRLQCFVYVNETRGVSLSTRRSISGFNFRSSFKNGRKSARHLFHDRWILLKPRSTPPPVLGLLHGLRSLTGRLA</sequence>
<feature type="chain" id="PRO_5022949579" description="Secreted protein" evidence="1">
    <location>
        <begin position="18"/>
        <end position="94"/>
    </location>
</feature>
<keyword evidence="1" id="KW-0732">Signal</keyword>
<keyword evidence="3" id="KW-1185">Reference proteome</keyword>
<evidence type="ECO:0008006" key="4">
    <source>
        <dbReference type="Google" id="ProtNLM"/>
    </source>
</evidence>
<dbReference type="Proteomes" id="UP000308652">
    <property type="component" value="Unassembled WGS sequence"/>
</dbReference>